<dbReference type="EMBL" id="CAJVCH010010058">
    <property type="protein sequence ID" value="CAG7667443.1"/>
    <property type="molecule type" value="Genomic_DNA"/>
</dbReference>
<evidence type="ECO:0000313" key="2">
    <source>
        <dbReference type="Proteomes" id="UP000708208"/>
    </source>
</evidence>
<keyword evidence="2" id="KW-1185">Reference proteome</keyword>
<evidence type="ECO:0000313" key="1">
    <source>
        <dbReference type="EMBL" id="CAG7667443.1"/>
    </source>
</evidence>
<accession>A0A8J2J075</accession>
<sequence>DRYGRWVNCGNFIGNLFHFWSNDYCILLENIFAKGKVISTGNQTIREWGSKLFEFCELICP</sequence>
<organism evidence="1 2">
    <name type="scientific">Allacma fusca</name>
    <dbReference type="NCBI Taxonomy" id="39272"/>
    <lineage>
        <taxon>Eukaryota</taxon>
        <taxon>Metazoa</taxon>
        <taxon>Ecdysozoa</taxon>
        <taxon>Arthropoda</taxon>
        <taxon>Hexapoda</taxon>
        <taxon>Collembola</taxon>
        <taxon>Symphypleona</taxon>
        <taxon>Sminthuridae</taxon>
        <taxon>Allacma</taxon>
    </lineage>
</organism>
<proteinExistence type="predicted"/>
<dbReference type="AlphaFoldDB" id="A0A8J2J075"/>
<reference evidence="1" key="1">
    <citation type="submission" date="2021-06" db="EMBL/GenBank/DDBJ databases">
        <authorList>
            <person name="Hodson N. C."/>
            <person name="Mongue J. A."/>
            <person name="Jaron S. K."/>
        </authorList>
    </citation>
    <scope>NUCLEOTIDE SEQUENCE</scope>
</reference>
<name>A0A8J2J075_9HEXA</name>
<feature type="non-terminal residue" evidence="1">
    <location>
        <position position="1"/>
    </location>
</feature>
<gene>
    <name evidence="1" type="ORF">AFUS01_LOCUS1791</name>
</gene>
<comment type="caution">
    <text evidence="1">The sequence shown here is derived from an EMBL/GenBank/DDBJ whole genome shotgun (WGS) entry which is preliminary data.</text>
</comment>
<dbReference type="Proteomes" id="UP000708208">
    <property type="component" value="Unassembled WGS sequence"/>
</dbReference>
<protein>
    <submittedName>
        <fullName evidence="1">Uncharacterized protein</fullName>
    </submittedName>
</protein>